<evidence type="ECO:0000259" key="1">
    <source>
        <dbReference type="Pfam" id="PF13417"/>
    </source>
</evidence>
<dbReference type="InterPro" id="IPR040079">
    <property type="entry name" value="Glutathione_S-Trfase"/>
</dbReference>
<dbReference type="GO" id="GO:0050220">
    <property type="term" value="F:prostaglandin-E synthase activity"/>
    <property type="evidence" value="ECO:0007669"/>
    <property type="project" value="InterPro"/>
</dbReference>
<dbReference type="InterPro" id="IPR011767">
    <property type="entry name" value="GLR_AS"/>
</dbReference>
<dbReference type="InterPro" id="IPR034334">
    <property type="entry name" value="PGES2"/>
</dbReference>
<organism evidence="2 3">
    <name type="scientific">Symbiodinium natans</name>
    <dbReference type="NCBI Taxonomy" id="878477"/>
    <lineage>
        <taxon>Eukaryota</taxon>
        <taxon>Sar</taxon>
        <taxon>Alveolata</taxon>
        <taxon>Dinophyceae</taxon>
        <taxon>Suessiales</taxon>
        <taxon>Symbiodiniaceae</taxon>
        <taxon>Symbiodinium</taxon>
    </lineage>
</organism>
<feature type="domain" description="GST N-terminal" evidence="1">
    <location>
        <begin position="15"/>
        <end position="84"/>
    </location>
</feature>
<dbReference type="Gene3D" id="3.40.30.10">
    <property type="entry name" value="Glutaredoxin"/>
    <property type="match status" value="1"/>
</dbReference>
<keyword evidence="3" id="KW-1185">Reference proteome</keyword>
<dbReference type="OrthoDB" id="423541at2759"/>
<accession>A0A812UHH8</accession>
<dbReference type="InterPro" id="IPR004045">
    <property type="entry name" value="Glutathione_S-Trfase_N"/>
</dbReference>
<evidence type="ECO:0000313" key="3">
    <source>
        <dbReference type="Proteomes" id="UP000604046"/>
    </source>
</evidence>
<dbReference type="AlphaFoldDB" id="A0A812UHH8"/>
<name>A0A812UHH8_9DINO</name>
<dbReference type="SFLD" id="SFLDG01182">
    <property type="entry name" value="Prostaglandin_E_synthase_like"/>
    <property type="match status" value="1"/>
</dbReference>
<dbReference type="Gene3D" id="1.20.1050.10">
    <property type="match status" value="1"/>
</dbReference>
<dbReference type="Pfam" id="PF13417">
    <property type="entry name" value="GST_N_3"/>
    <property type="match status" value="1"/>
</dbReference>
<protein>
    <submittedName>
        <fullName evidence="2">PTGES2 protein</fullName>
    </submittedName>
</protein>
<dbReference type="GO" id="GO:0005739">
    <property type="term" value="C:mitochondrion"/>
    <property type="evidence" value="ECO:0007669"/>
    <property type="project" value="TreeGrafter"/>
</dbReference>
<dbReference type="PROSITE" id="PS51354">
    <property type="entry name" value="GLUTAREDOXIN_2"/>
    <property type="match status" value="1"/>
</dbReference>
<proteinExistence type="predicted"/>
<dbReference type="InterPro" id="IPR036249">
    <property type="entry name" value="Thioredoxin-like_sf"/>
</dbReference>
<dbReference type="Proteomes" id="UP000604046">
    <property type="component" value="Unassembled WGS sequence"/>
</dbReference>
<sequence length="247" mass="27174">MKRSLLRAAAEPLKLYQYAICPFCNKTKAALDFLKVPYASVEVDPLTRSQIKFSKDYKKVPIAVLSGGSVVGGSTEIVDAVLQSEASAPQAAGVDAQHFLSDEARHWNKWCDEKFAVCVYPNITRSVSECWQALGYLQRCPEFSMPRALATRALGAVGMAAAHGKIKKKYNMDDERGALFTAVDAWTAEVGTKEFRGGEKPDLSDLAVFGCIRGISDLPLYSEMTQHKEFGPWFNRVADALKAKLAE</sequence>
<dbReference type="SUPFAM" id="SSF47616">
    <property type="entry name" value="GST C-terminal domain-like"/>
    <property type="match status" value="1"/>
</dbReference>
<gene>
    <name evidence="2" type="primary">PTGES2</name>
    <name evidence="2" type="ORF">SNAT2548_LOCUS32005</name>
</gene>
<evidence type="ECO:0000313" key="2">
    <source>
        <dbReference type="EMBL" id="CAE7565162.1"/>
    </source>
</evidence>
<dbReference type="SUPFAM" id="SSF52833">
    <property type="entry name" value="Thioredoxin-like"/>
    <property type="match status" value="1"/>
</dbReference>
<dbReference type="EMBL" id="CAJNDS010002687">
    <property type="protein sequence ID" value="CAE7565162.1"/>
    <property type="molecule type" value="Genomic_DNA"/>
</dbReference>
<dbReference type="SFLD" id="SFLDS00019">
    <property type="entry name" value="Glutathione_Transferase_(cytos"/>
    <property type="match status" value="1"/>
</dbReference>
<dbReference type="SFLD" id="SFLDG01203">
    <property type="entry name" value="Prostaglandin_E_synthase_like1"/>
    <property type="match status" value="1"/>
</dbReference>
<dbReference type="PANTHER" id="PTHR12782:SF5">
    <property type="entry name" value="PROSTAGLANDIN E SYNTHASE 2"/>
    <property type="match status" value="1"/>
</dbReference>
<dbReference type="PROSITE" id="PS00195">
    <property type="entry name" value="GLUTAREDOXIN_1"/>
    <property type="match status" value="1"/>
</dbReference>
<reference evidence="2" key="1">
    <citation type="submission" date="2021-02" db="EMBL/GenBank/DDBJ databases">
        <authorList>
            <person name="Dougan E. K."/>
            <person name="Rhodes N."/>
            <person name="Thang M."/>
            <person name="Chan C."/>
        </authorList>
    </citation>
    <scope>NUCLEOTIDE SEQUENCE</scope>
</reference>
<comment type="caution">
    <text evidence="2">The sequence shown here is derived from an EMBL/GenBank/DDBJ whole genome shotgun (WGS) entry which is preliminary data.</text>
</comment>
<dbReference type="PANTHER" id="PTHR12782">
    <property type="entry name" value="MICROSOMAL PROSTAGLANDIN E SYNTHASE-2"/>
    <property type="match status" value="1"/>
</dbReference>
<dbReference type="InterPro" id="IPR036282">
    <property type="entry name" value="Glutathione-S-Trfase_C_sf"/>
</dbReference>